<evidence type="ECO:0000256" key="3">
    <source>
        <dbReference type="SAM" id="Phobius"/>
    </source>
</evidence>
<evidence type="ECO:0000259" key="5">
    <source>
        <dbReference type="PROSITE" id="PS50887"/>
    </source>
</evidence>
<dbReference type="FunFam" id="3.30.70.270:FF:000001">
    <property type="entry name" value="Diguanylate cyclase domain protein"/>
    <property type="match status" value="1"/>
</dbReference>
<dbReference type="NCBIfam" id="TIGR00254">
    <property type="entry name" value="GGDEF"/>
    <property type="match status" value="1"/>
</dbReference>
<dbReference type="OrthoDB" id="9813903at2"/>
<accession>A0A5E4YTF0</accession>
<dbReference type="InterPro" id="IPR043128">
    <property type="entry name" value="Rev_trsase/Diguanyl_cyclase"/>
</dbReference>
<dbReference type="PROSITE" id="PS50887">
    <property type="entry name" value="GGDEF"/>
    <property type="match status" value="1"/>
</dbReference>
<dbReference type="PANTHER" id="PTHR45138:SF9">
    <property type="entry name" value="DIGUANYLATE CYCLASE DGCM-RELATED"/>
    <property type="match status" value="1"/>
</dbReference>
<keyword evidence="3" id="KW-0472">Membrane</keyword>
<keyword evidence="3" id="KW-1133">Transmembrane helix</keyword>
<dbReference type="Gene3D" id="3.30.70.270">
    <property type="match status" value="1"/>
</dbReference>
<dbReference type="SUPFAM" id="SSF103190">
    <property type="entry name" value="Sensory domain-like"/>
    <property type="match status" value="1"/>
</dbReference>
<comment type="catalytic activity">
    <reaction evidence="2">
        <text>2 GTP = 3',3'-c-di-GMP + 2 diphosphate</text>
        <dbReference type="Rhea" id="RHEA:24898"/>
        <dbReference type="ChEBI" id="CHEBI:33019"/>
        <dbReference type="ChEBI" id="CHEBI:37565"/>
        <dbReference type="ChEBI" id="CHEBI:58805"/>
        <dbReference type="EC" id="2.7.7.65"/>
    </reaction>
</comment>
<dbReference type="CDD" id="cd01949">
    <property type="entry name" value="GGDEF"/>
    <property type="match status" value="1"/>
</dbReference>
<dbReference type="GO" id="GO:0052621">
    <property type="term" value="F:diguanylate cyclase activity"/>
    <property type="evidence" value="ECO:0007669"/>
    <property type="project" value="UniProtKB-EC"/>
</dbReference>
<reference evidence="6 7" key="1">
    <citation type="submission" date="2019-08" db="EMBL/GenBank/DDBJ databases">
        <authorList>
            <person name="Peeters C."/>
        </authorList>
    </citation>
    <scope>NUCLEOTIDE SEQUENCE [LARGE SCALE GENOMIC DNA]</scope>
    <source>
        <strain evidence="6 7">LMG 30175</strain>
    </source>
</reference>
<dbReference type="RefSeq" id="WP_150699431.1">
    <property type="nucleotide sequence ID" value="NZ_CABPRZ010000027.1"/>
</dbReference>
<evidence type="ECO:0000313" key="6">
    <source>
        <dbReference type="EMBL" id="VVE52081.1"/>
    </source>
</evidence>
<dbReference type="Pfam" id="PF00990">
    <property type="entry name" value="GGDEF"/>
    <property type="match status" value="1"/>
</dbReference>
<evidence type="ECO:0000256" key="1">
    <source>
        <dbReference type="ARBA" id="ARBA00012528"/>
    </source>
</evidence>
<feature type="signal peptide" evidence="4">
    <location>
        <begin position="1"/>
        <end position="24"/>
    </location>
</feature>
<keyword evidence="6" id="KW-0808">Transferase</keyword>
<keyword evidence="7" id="KW-1185">Reference proteome</keyword>
<dbReference type="EC" id="2.7.7.65" evidence="1"/>
<dbReference type="AlphaFoldDB" id="A0A5E4YTF0"/>
<dbReference type="InterPro" id="IPR050469">
    <property type="entry name" value="Diguanylate_Cyclase"/>
</dbReference>
<keyword evidence="3" id="KW-0812">Transmembrane</keyword>
<dbReference type="InterPro" id="IPR000160">
    <property type="entry name" value="GGDEF_dom"/>
</dbReference>
<dbReference type="SUPFAM" id="SSF55073">
    <property type="entry name" value="Nucleotide cyclase"/>
    <property type="match status" value="1"/>
</dbReference>
<dbReference type="Gene3D" id="3.30.450.20">
    <property type="entry name" value="PAS domain"/>
    <property type="match status" value="1"/>
</dbReference>
<dbReference type="InterPro" id="IPR029787">
    <property type="entry name" value="Nucleotide_cyclase"/>
</dbReference>
<protein>
    <recommendedName>
        <fullName evidence="1">diguanylate cyclase</fullName>
        <ecNumber evidence="1">2.7.7.65</ecNumber>
    </recommendedName>
</protein>
<dbReference type="SMART" id="SM00267">
    <property type="entry name" value="GGDEF"/>
    <property type="match status" value="1"/>
</dbReference>
<proteinExistence type="predicted"/>
<dbReference type="EMBL" id="CABPRZ010000027">
    <property type="protein sequence ID" value="VVE52081.1"/>
    <property type="molecule type" value="Genomic_DNA"/>
</dbReference>
<dbReference type="PANTHER" id="PTHR45138">
    <property type="entry name" value="REGULATORY COMPONENTS OF SENSORY TRANSDUCTION SYSTEM"/>
    <property type="match status" value="1"/>
</dbReference>
<keyword evidence="6" id="KW-0548">Nucleotidyltransferase</keyword>
<evidence type="ECO:0000256" key="2">
    <source>
        <dbReference type="ARBA" id="ARBA00034247"/>
    </source>
</evidence>
<gene>
    <name evidence="6" type="primary">yedQ_2</name>
    <name evidence="6" type="ORF">PTE30175_04656</name>
</gene>
<name>A0A5E4YTF0_9BURK</name>
<sequence>MRIRLWLYTACAAAGVLLICWVAADRTATSLVGDKLAQTLTSEQTVADRVADGMIHAITTDLAMVRAIPSTLAEVDLVRNALRGQDGEAGAITRTNGFLRSVQGYFGVDMLWVINAQGICVAASNDNDRPSPVGQSVADKPYFKSAILGARFERYAAGWGSQTPGLYFSAPVYREGVLIGVVMTKIGLSRLRHWVGSGESFITDGNGVVILANDPAYENRFMHGGTIGSMDLAQREALYHQSEFQPMPIAPFRRAPGRSNAWVPQDILDRMSEFGTHEIPFVIASRDSSSNDLTIYAVEDVDTWEGLTRQHGKDVALFFLLYLGGFVIAGLAGLTYLRERSLHRKTRQSNAELRAANNQLAFEASYDELTGSLTRRYFFHRFDQLLADAHRKDEPLSLILADLDYFKSINDTYGHAIGDQVLCRFVLVCSSVLRGDDLIGRIGGEEFAILLPGASERDALRVADRIRERCKRESLEGSEPPLRFSASFGITEWQDEDSPMNMVERADMALYRAKRAGRDRCWVF</sequence>
<organism evidence="6 7">
    <name type="scientific">Pandoraea terrae</name>
    <dbReference type="NCBI Taxonomy" id="1537710"/>
    <lineage>
        <taxon>Bacteria</taxon>
        <taxon>Pseudomonadati</taxon>
        <taxon>Pseudomonadota</taxon>
        <taxon>Betaproteobacteria</taxon>
        <taxon>Burkholderiales</taxon>
        <taxon>Burkholderiaceae</taxon>
        <taxon>Pandoraea</taxon>
    </lineage>
</organism>
<dbReference type="Proteomes" id="UP000414233">
    <property type="component" value="Unassembled WGS sequence"/>
</dbReference>
<evidence type="ECO:0000313" key="7">
    <source>
        <dbReference type="Proteomes" id="UP000414233"/>
    </source>
</evidence>
<dbReference type="InterPro" id="IPR029151">
    <property type="entry name" value="Sensor-like_sf"/>
</dbReference>
<feature type="transmembrane region" description="Helical" evidence="3">
    <location>
        <begin position="315"/>
        <end position="337"/>
    </location>
</feature>
<evidence type="ECO:0000256" key="4">
    <source>
        <dbReference type="SAM" id="SignalP"/>
    </source>
</evidence>
<keyword evidence="4" id="KW-0732">Signal</keyword>
<feature type="domain" description="GGDEF" evidence="5">
    <location>
        <begin position="394"/>
        <end position="524"/>
    </location>
</feature>
<feature type="chain" id="PRO_5022811471" description="diguanylate cyclase" evidence="4">
    <location>
        <begin position="25"/>
        <end position="524"/>
    </location>
</feature>